<dbReference type="Proteomes" id="UP000305202">
    <property type="component" value="Unassembled WGS sequence"/>
</dbReference>
<evidence type="ECO:0000313" key="2">
    <source>
        <dbReference type="Proteomes" id="UP000305202"/>
    </source>
</evidence>
<proteinExistence type="predicted"/>
<sequence length="230" mass="26203">MYYSDSIIREMQAEKLMALQLDKAVSGVGKQISETAARIKDGATRAIYYTSCFTDNYQDVCAKLKSEDVRFGEGLYQLFRDRRIVYDLIEVYFKDVLQHKTQQQLEFIKWRLWKLGLNISTSNLTADSLTLGITTTVCLSLGFSPLVVGRVRALAGGAVGVAGLYGYVQQAAESADRLKLWGPRYYHALYLRKLEMMYFIVEPIFVKARAFEHTYLSDDDIVNIISRMAN</sequence>
<dbReference type="RefSeq" id="WP_136991272.1">
    <property type="nucleotide sequence ID" value="NZ_SZPQ01000024.1"/>
</dbReference>
<organism evidence="1 2">
    <name type="scientific">Martelella alba</name>
    <dbReference type="NCBI Taxonomy" id="2590451"/>
    <lineage>
        <taxon>Bacteria</taxon>
        <taxon>Pseudomonadati</taxon>
        <taxon>Pseudomonadota</taxon>
        <taxon>Alphaproteobacteria</taxon>
        <taxon>Hyphomicrobiales</taxon>
        <taxon>Aurantimonadaceae</taxon>
        <taxon>Martelella</taxon>
    </lineage>
</organism>
<comment type="caution">
    <text evidence="1">The sequence shown here is derived from an EMBL/GenBank/DDBJ whole genome shotgun (WGS) entry which is preliminary data.</text>
</comment>
<evidence type="ECO:0008006" key="3">
    <source>
        <dbReference type="Google" id="ProtNLM"/>
    </source>
</evidence>
<protein>
    <recommendedName>
        <fullName evidence="3">Ubiquinone biosynthesis protein COQ9</fullName>
    </recommendedName>
</protein>
<keyword evidence="2" id="KW-1185">Reference proteome</keyword>
<name>A0ABY2SIJ2_9HYPH</name>
<evidence type="ECO:0000313" key="1">
    <source>
        <dbReference type="EMBL" id="TKI04924.1"/>
    </source>
</evidence>
<dbReference type="EMBL" id="SZPQ01000024">
    <property type="protein sequence ID" value="TKI04924.1"/>
    <property type="molecule type" value="Genomic_DNA"/>
</dbReference>
<accession>A0ABY2SIJ2</accession>
<gene>
    <name evidence="1" type="ORF">FCN80_16540</name>
</gene>
<reference evidence="1 2" key="1">
    <citation type="submission" date="2019-04" db="EMBL/GenBank/DDBJ databases">
        <authorList>
            <person name="Li M."/>
            <person name="Gao C."/>
        </authorList>
    </citation>
    <scope>NUCLEOTIDE SEQUENCE [LARGE SCALE GENOMIC DNA]</scope>
    <source>
        <strain evidence="1 2">BGMRC 2031</strain>
    </source>
</reference>